<reference evidence="2 3" key="1">
    <citation type="submission" date="2014-04" db="EMBL/GenBank/DDBJ databases">
        <title>Evolutionary Origins and Diversification of the Mycorrhizal Mutualists.</title>
        <authorList>
            <consortium name="DOE Joint Genome Institute"/>
            <consortium name="Mycorrhizal Genomics Consortium"/>
            <person name="Kohler A."/>
            <person name="Kuo A."/>
            <person name="Nagy L.G."/>
            <person name="Floudas D."/>
            <person name="Copeland A."/>
            <person name="Barry K.W."/>
            <person name="Cichocki N."/>
            <person name="Veneault-Fourrey C."/>
            <person name="LaButti K."/>
            <person name="Lindquist E.A."/>
            <person name="Lipzen A."/>
            <person name="Lundell T."/>
            <person name="Morin E."/>
            <person name="Murat C."/>
            <person name="Riley R."/>
            <person name="Ohm R."/>
            <person name="Sun H."/>
            <person name="Tunlid A."/>
            <person name="Henrissat B."/>
            <person name="Grigoriev I.V."/>
            <person name="Hibbett D.S."/>
            <person name="Martin F."/>
        </authorList>
    </citation>
    <scope>NUCLEOTIDE SEQUENCE [LARGE SCALE GENOMIC DNA]</scope>
    <source>
        <strain evidence="2 3">Koide BX008</strain>
    </source>
</reference>
<dbReference type="HOGENOM" id="CLU_009595_0_0_1"/>
<feature type="region of interest" description="Disordered" evidence="1">
    <location>
        <begin position="294"/>
        <end position="344"/>
    </location>
</feature>
<dbReference type="AlphaFoldDB" id="A0A0C2WWT0"/>
<feature type="compositionally biased region" description="Polar residues" evidence="1">
    <location>
        <begin position="28"/>
        <end position="45"/>
    </location>
</feature>
<dbReference type="EMBL" id="KN818237">
    <property type="protein sequence ID" value="KIL66267.1"/>
    <property type="molecule type" value="Genomic_DNA"/>
</dbReference>
<feature type="compositionally biased region" description="Basic and acidic residues" evidence="1">
    <location>
        <begin position="9"/>
        <end position="21"/>
    </location>
</feature>
<protein>
    <submittedName>
        <fullName evidence="2">Uncharacterized protein</fullName>
    </submittedName>
</protein>
<dbReference type="STRING" id="946122.A0A0C2WWT0"/>
<proteinExistence type="predicted"/>
<gene>
    <name evidence="2" type="ORF">M378DRAFT_412619</name>
</gene>
<evidence type="ECO:0000256" key="1">
    <source>
        <dbReference type="SAM" id="MobiDB-lite"/>
    </source>
</evidence>
<dbReference type="Proteomes" id="UP000054549">
    <property type="component" value="Unassembled WGS sequence"/>
</dbReference>
<accession>A0A0C2WWT0</accession>
<feature type="region of interest" description="Disordered" evidence="1">
    <location>
        <begin position="185"/>
        <end position="242"/>
    </location>
</feature>
<feature type="compositionally biased region" description="Polar residues" evidence="1">
    <location>
        <begin position="191"/>
        <end position="213"/>
    </location>
</feature>
<evidence type="ECO:0000313" key="2">
    <source>
        <dbReference type="EMBL" id="KIL66267.1"/>
    </source>
</evidence>
<keyword evidence="3" id="KW-1185">Reference proteome</keyword>
<sequence length="869" mass="97481">MTSKRSKHDRSEQTKDARKITDFFCPISSRSKVVSEPTSNASPETRNMREDPVPVRKSNRVTRPTIKAESYRTASSKRTRSPEVSPRTRKKKTSANKDQARAKRQKKFESDLDISMDDVGPVIHVKSPKQREHVENASQDVKTRFESIPTSQSDEMELDATRSIHKNSQERSICVEEWCSDVLSDEIQIQDPDTQPSSSPLFSPMSTPSSTLSDPFHGTDANDSHSSPDTPPVPERLSPVPLDEDAKTAQLIEKIKAEAQVKVQQLHDSPPLQFNDVLDSSSDEDEVLFSVSLDTRGKRKSRETDRERPYAFKKSGKSTQSLSPSMRRIPLPPTGASNGKRPSAPFNPLDALLLEKRRLEKAGKGAQAFIRAESMLQLTRASEEADFDNEYASDRWLDEDAAQNVVREVQSNGFRETDLMDLSLDGEQAAKLIGANGGKVADILKRDQANEEQGTHPFNACGLRLWMTSTHCPGERIRQDRQTHSFQYCGVNPVVNLLKVALEQQANLILESGVLSKVDLIDCEDLISFLCKEAFSYPSCTIQSPAYVALSSVYAKHNSNAPPFTIAWLLGVFADFGADPSVLELMGYDCCSIGERTHIDAHLREGAMLRLVYLLHIAGQSQRVADNDIPDFVIAMQRVFLDATTSSELRTGVMRLVDILCNLATPETGRLVCEKAIFFNKALEMPYRAQFASVFSSGSGTTRRIAKWVAFSTLMSQTFSFEDFSEDVPPLQELLHIVEAYDIFQMKDEVDYAMLWYSVQMLGIALTDVELYDAAERSAPQYQQAEQGSPNKGKSKSMIILIHESLERLHAEIEDTRALRLDRSRAKAAIKQLSLRLRYQHSDSARNRAFQSGIRRRKTLDHFFTPKKG</sequence>
<feature type="region of interest" description="Disordered" evidence="1">
    <location>
        <begin position="1"/>
        <end position="115"/>
    </location>
</feature>
<feature type="compositionally biased region" description="Basic and acidic residues" evidence="1">
    <location>
        <begin position="129"/>
        <end position="145"/>
    </location>
</feature>
<dbReference type="InParanoid" id="A0A0C2WWT0"/>
<name>A0A0C2WWT0_AMAMK</name>
<feature type="region of interest" description="Disordered" evidence="1">
    <location>
        <begin position="127"/>
        <end position="158"/>
    </location>
</feature>
<evidence type="ECO:0000313" key="3">
    <source>
        <dbReference type="Proteomes" id="UP000054549"/>
    </source>
</evidence>
<dbReference type="OrthoDB" id="5599613at2759"/>
<organism evidence="2 3">
    <name type="scientific">Amanita muscaria (strain Koide BX008)</name>
    <dbReference type="NCBI Taxonomy" id="946122"/>
    <lineage>
        <taxon>Eukaryota</taxon>
        <taxon>Fungi</taxon>
        <taxon>Dikarya</taxon>
        <taxon>Basidiomycota</taxon>
        <taxon>Agaricomycotina</taxon>
        <taxon>Agaricomycetes</taxon>
        <taxon>Agaricomycetidae</taxon>
        <taxon>Agaricales</taxon>
        <taxon>Pluteineae</taxon>
        <taxon>Amanitaceae</taxon>
        <taxon>Amanita</taxon>
    </lineage>
</organism>